<accession>A0A8K0SSZ1</accession>
<name>A0A8K0SSZ1_9HYPO</name>
<dbReference type="Proteomes" id="UP000813444">
    <property type="component" value="Unassembled WGS sequence"/>
</dbReference>
<gene>
    <name evidence="1" type="ORF">B0I35DRAFT_248141</name>
</gene>
<proteinExistence type="predicted"/>
<reference evidence="1" key="1">
    <citation type="journal article" date="2021" name="Nat. Commun.">
        <title>Genetic determinants of endophytism in the Arabidopsis root mycobiome.</title>
        <authorList>
            <person name="Mesny F."/>
            <person name="Miyauchi S."/>
            <person name="Thiergart T."/>
            <person name="Pickel B."/>
            <person name="Atanasova L."/>
            <person name="Karlsson M."/>
            <person name="Huettel B."/>
            <person name="Barry K.W."/>
            <person name="Haridas S."/>
            <person name="Chen C."/>
            <person name="Bauer D."/>
            <person name="Andreopoulos W."/>
            <person name="Pangilinan J."/>
            <person name="LaButti K."/>
            <person name="Riley R."/>
            <person name="Lipzen A."/>
            <person name="Clum A."/>
            <person name="Drula E."/>
            <person name="Henrissat B."/>
            <person name="Kohler A."/>
            <person name="Grigoriev I.V."/>
            <person name="Martin F.M."/>
            <person name="Hacquard S."/>
        </authorList>
    </citation>
    <scope>NUCLEOTIDE SEQUENCE</scope>
    <source>
        <strain evidence="1">MPI-CAGE-CH-0235</strain>
    </source>
</reference>
<sequence>MGMVVTMRMHAWLHAKVWGACDALLIMGERAKVLFVFLLLILLFLNSSADMMDHFVTMAQKLSCCRVKRARLSSPLSVLFTDTHPSLLLLVPIVLMRVRSTLPLLNSLRHMVHAPWPLGGHVRLLLVFPLQLHPVHTRAPPFSFLSTTPRPHLPRHCGGKGEGSVRIRPRFGRTA</sequence>
<keyword evidence="2" id="KW-1185">Reference proteome</keyword>
<evidence type="ECO:0000313" key="1">
    <source>
        <dbReference type="EMBL" id="KAH7318621.1"/>
    </source>
</evidence>
<comment type="caution">
    <text evidence="1">The sequence shown here is derived from an EMBL/GenBank/DDBJ whole genome shotgun (WGS) entry which is preliminary data.</text>
</comment>
<dbReference type="EMBL" id="JAGPNK010000007">
    <property type="protein sequence ID" value="KAH7318621.1"/>
    <property type="molecule type" value="Genomic_DNA"/>
</dbReference>
<evidence type="ECO:0000313" key="2">
    <source>
        <dbReference type="Proteomes" id="UP000813444"/>
    </source>
</evidence>
<organism evidence="1 2">
    <name type="scientific">Stachybotrys elegans</name>
    <dbReference type="NCBI Taxonomy" id="80388"/>
    <lineage>
        <taxon>Eukaryota</taxon>
        <taxon>Fungi</taxon>
        <taxon>Dikarya</taxon>
        <taxon>Ascomycota</taxon>
        <taxon>Pezizomycotina</taxon>
        <taxon>Sordariomycetes</taxon>
        <taxon>Hypocreomycetidae</taxon>
        <taxon>Hypocreales</taxon>
        <taxon>Stachybotryaceae</taxon>
        <taxon>Stachybotrys</taxon>
    </lineage>
</organism>
<protein>
    <submittedName>
        <fullName evidence="1">Uncharacterized protein</fullName>
    </submittedName>
</protein>
<dbReference type="AlphaFoldDB" id="A0A8K0SSZ1"/>